<organism evidence="1 2">
    <name type="scientific">Erwinia phage Cronus</name>
    <dbReference type="NCBI Taxonomy" id="2163633"/>
    <lineage>
        <taxon>Viruses</taxon>
        <taxon>Duplodnaviria</taxon>
        <taxon>Heunggongvirae</taxon>
        <taxon>Uroviricota</taxon>
        <taxon>Caudoviricetes</taxon>
        <taxon>Pantevenvirales</taxon>
        <taxon>Straboviridae</taxon>
        <taxon>Tevenvirinae</taxon>
        <taxon>Risoevirus</taxon>
        <taxon>Risoevirus cronus</taxon>
        <taxon>Roskildevirus cronus</taxon>
    </lineage>
</organism>
<protein>
    <recommendedName>
        <fullName evidence="3">DNA recombination-mediator protein A</fullName>
    </recommendedName>
</protein>
<accession>A0A2S1GLQ9</accession>
<dbReference type="Gene3D" id="3.40.50.450">
    <property type="match status" value="1"/>
</dbReference>
<dbReference type="SUPFAM" id="SSF102405">
    <property type="entry name" value="MCP/YpsA-like"/>
    <property type="match status" value="1"/>
</dbReference>
<keyword evidence="2" id="KW-1185">Reference proteome</keyword>
<dbReference type="GeneID" id="65112761"/>
<reference evidence="1" key="1">
    <citation type="submission" date="2018-03" db="EMBL/GenBank/DDBJ databases">
        <title>Phage therapy in agriculture - a green tech approach to combat plant pathogenic bacteria.</title>
        <authorList>
            <person name="Carstens A.B."/>
            <person name="Djurhuus A.M."/>
            <person name="Hansen L.H."/>
        </authorList>
    </citation>
    <scope>NUCLEOTIDE SEQUENCE [LARGE SCALE GENOMIC DNA]</scope>
</reference>
<name>A0A2S1GLQ9_9CAUD</name>
<dbReference type="RefSeq" id="YP_010095127.1">
    <property type="nucleotide sequence ID" value="NC_055743.1"/>
</dbReference>
<evidence type="ECO:0000313" key="2">
    <source>
        <dbReference type="Proteomes" id="UP000246316"/>
    </source>
</evidence>
<dbReference type="KEGG" id="vg:65112761"/>
<proteinExistence type="predicted"/>
<evidence type="ECO:0000313" key="1">
    <source>
        <dbReference type="EMBL" id="AWD90328.1"/>
    </source>
</evidence>
<dbReference type="Proteomes" id="UP000246316">
    <property type="component" value="Segment"/>
</dbReference>
<sequence length="183" mass="20536">MKRVALIGSRRAPQNIQALARVIGKGFSDKGIVGYSGGAPGMDDAWMADYNPELSRIIIPWKGFNEHETSPGYYCWANQTNEAKIKSVVQAMSVTGYFEQVKRGAQNLFSRNSMQILGLDCLEPVDAVYYWAPEVHMKVSGGTRVAVDIARKFGIPCYNLLHDNIRIPLEEEYAFKSDLDWLL</sequence>
<dbReference type="EMBL" id="MH059636">
    <property type="protein sequence ID" value="AWD90328.1"/>
    <property type="molecule type" value="Genomic_DNA"/>
</dbReference>
<evidence type="ECO:0008006" key="3">
    <source>
        <dbReference type="Google" id="ProtNLM"/>
    </source>
</evidence>